<dbReference type="EMBL" id="CM056743">
    <property type="protein sequence ID" value="KAJ8669335.1"/>
    <property type="molecule type" value="Genomic_DNA"/>
</dbReference>
<name>A0ACC2NDW3_9HYME</name>
<comment type="caution">
    <text evidence="1">The sequence shown here is derived from an EMBL/GenBank/DDBJ whole genome shotgun (WGS) entry which is preliminary data.</text>
</comment>
<reference evidence="1" key="1">
    <citation type="submission" date="2023-04" db="EMBL/GenBank/DDBJ databases">
        <title>A chromosome-level genome assembly of the parasitoid wasp Eretmocerus hayati.</title>
        <authorList>
            <person name="Zhong Y."/>
            <person name="Liu S."/>
            <person name="Liu Y."/>
        </authorList>
    </citation>
    <scope>NUCLEOTIDE SEQUENCE</scope>
    <source>
        <strain evidence="1">ZJU_SS_LIU_2023</strain>
    </source>
</reference>
<keyword evidence="2" id="KW-1185">Reference proteome</keyword>
<accession>A0ACC2NDW3</accession>
<gene>
    <name evidence="1" type="ORF">QAD02_000594</name>
</gene>
<evidence type="ECO:0000313" key="1">
    <source>
        <dbReference type="EMBL" id="KAJ8669335.1"/>
    </source>
</evidence>
<sequence length="388" mass="43830">RPDIAGIPSLPFENVPPPHFGAPEEWFNKVDFSTPMAVNGGRTQFHPGKSTKNVISPTSSVWTISGNDIPRRESNSIMSYLGAEKFYEDSNNEAVALGHFEKNRWTKKGATYPFVSFPNSRFKRNLDGYPDIWTNQGFGNSIYDQYDFPGSNGIAPDWGLQVLPSREQYVQPLGSISLKLFIVVDHLIFRYHNYNIKETVKYVATFWQKVDQMYAKFDSPKVNIIITGIAIAKDRIAANVMFGSWTNTNKLEVVGATQKVKDHPYLNTFKDQDPRKFDAIVVMTDSELTQWHEEHNMYSPVMGLTLVDEVCETIDSVVIPDNGHFHGVDSGVHELGHILGMQHDMNNGCGREEQIGKLNGKPLVMGVHARGEKVWSECSKRELREFVA</sequence>
<evidence type="ECO:0000313" key="2">
    <source>
        <dbReference type="Proteomes" id="UP001239111"/>
    </source>
</evidence>
<organism evidence="1 2">
    <name type="scientific">Eretmocerus hayati</name>
    <dbReference type="NCBI Taxonomy" id="131215"/>
    <lineage>
        <taxon>Eukaryota</taxon>
        <taxon>Metazoa</taxon>
        <taxon>Ecdysozoa</taxon>
        <taxon>Arthropoda</taxon>
        <taxon>Hexapoda</taxon>
        <taxon>Insecta</taxon>
        <taxon>Pterygota</taxon>
        <taxon>Neoptera</taxon>
        <taxon>Endopterygota</taxon>
        <taxon>Hymenoptera</taxon>
        <taxon>Apocrita</taxon>
        <taxon>Proctotrupomorpha</taxon>
        <taxon>Chalcidoidea</taxon>
        <taxon>Aphelinidae</taxon>
        <taxon>Aphelininae</taxon>
        <taxon>Eretmocerus</taxon>
    </lineage>
</organism>
<protein>
    <submittedName>
        <fullName evidence="1">Uncharacterized protein</fullName>
    </submittedName>
</protein>
<dbReference type="Proteomes" id="UP001239111">
    <property type="component" value="Chromosome 3"/>
</dbReference>
<proteinExistence type="predicted"/>
<feature type="non-terminal residue" evidence="1">
    <location>
        <position position="1"/>
    </location>
</feature>